<keyword evidence="6" id="KW-0964">Secreted</keyword>
<dbReference type="Pfam" id="PF14496">
    <property type="entry name" value="NEL"/>
    <property type="match status" value="1"/>
</dbReference>
<keyword evidence="6" id="KW-1035">Host cytoplasm</keyword>
<dbReference type="InterPro" id="IPR032675">
    <property type="entry name" value="LRR_dom_sf"/>
</dbReference>
<dbReference type="InterPro" id="IPR001611">
    <property type="entry name" value="Leu-rich_rpt"/>
</dbReference>
<feature type="domain" description="NEL" evidence="7">
    <location>
        <begin position="1453"/>
        <end position="1745"/>
    </location>
</feature>
<dbReference type="Gene3D" id="1.20.58.360">
    <property type="entry name" value="Shigella T3SS effector IpaH defines"/>
    <property type="match status" value="1"/>
</dbReference>
<sequence>MERLEHYVEWGLNVLNVAAFIVPGLGEFMLAVTAVQLSYEVYEGVEAWNEGDAEEAWGHLKSVMENVAFMAALGAVASKAPPITASRFVDGMRPVTTPFGETRLWHPDLASYKSGVALEGLTPNALGQYEMGGKTYISLEGNAYEKTFDPALKQWRIKHPTDPDVYQPVLQHNNFGAWRHNLERPLEWDRLTLLRRMGYTTEALTDKQLLEAADISGVSDNALRKMHVDNLPAPPELTEALRLFAADPGVAPVIEQKSSAPFIDKLRRACPGLSDSAAQRVLLDANAEELTRLRTTHRIPLNMLEEARWYAQQGRQVRAFAGLYRDNMTSPDSQWLALHALEKLPGWSGEVRLEVRDGHINGPLIDGIGRETAASRKYVVKQGPAYQAFDERGEALNSVPRSGGNFFDSIMHALPDESRQALGVPHVGQSSGLQKAIFDSAVQHRAQLMQRLENRAGGRAVFKPPVRVNERQVGYPASGRGQGLNPSLVTRVQSLYPGLSDQNASSFILKQLRAGKSDAQIYGLLQERMREWEALESTLDQWVGTSEPDLQSVSGGKNAVARNLKECWRNSPLAEELPFYSSLDLICDDPIPPLSADFSHVRELSIRGRCITDANADALLANFPGLKNLRINATGGEFSNVPEALGAMQELTGLSLYSASPRAVDMPSRLGALTTLQELNVYFSDLTPMALDVSRLRNLRSLAISSRALREWPVGVLDLPALERLNLKDTGIGTLPDGAFQRHEKLWSGLSLDWSNFSREHFKPAFEYVTNHPEHLVDREEMVRDYCKGELSRLAAGMNESIDGLFNRFVEQWQGADARFEAVDALSETSGVLDRQLKDWSQRVMQTPGSINEIVGRTWATLSIKACWRNGAFKRYGATTDATLLDLPNLALSEFPDLPDAAFAHVQRLYLKGAKAPAEKVRGFVRGFTELQQLDVSGSGLTAVPIAAGDLVKLTRLDLSGNAIVGDLALGQGFDGLRKLEYLDLHNNPLNSLDVSHMPRLKALDLRATNLHEWPTGVQDLPELSWLDLRDSRISSLPATVLESEMLLKTDLTGTPLTPQAVILLDIARLQIELDRGLPVGTLGRFAREKVPSVFPPAESGFSITRHLLSLPEIPVGEGAAHLAKRLQRLKPMLAEDEALQVIEQLRESGATEVQISERIAGWDRTHDELTRRLNGWLFARESSGAGWVASSASRNQAALRILDCWRESLSAALGVADSVLNLNGLQLGDLPELPAVFDHVGTLNLTGTRLGEQGSNGFLQAFKQLRTLELNGNDLQAVPEPVGRMHALERLELSSNRLSDSDHLYASLNLLQRLQWLDLSYNALDEFDLGVFERLETLDLRNNNLTDWPVGVLDTSYLRTLNLSGNDITSIPPQALDGSHDVLMSGTDLSDNFNLSLEALEQMQDFRERGSRATVFGYSRAALDEWIDQARNEGEAVSESIESDEDLSGRELEVEQKTPWLANAPPEEVASKTRLWNQLAAEPDNAAFFHLLSRLQDTREFQVANADLTRRVWTVMEAAAGNTELRETLFASSNTHGTCVDGRILTFSALESTVYTHNALHEVSAGWPGAKGEALLRLSRRLFRLDKVDELATKTATRTGQDQAEVRLGYRIGLTGGWDDGLELPGQPKHMTFASGVTTRQLAEARREVMNAEHGDVFFEDLIQRDYWVNYLKDKYPEAFRALDEADLSQEQDDGMAVDDARLMEQLFDLTAARNAKMIELSRQEVEAIERTSGAAPLPGTSSR</sequence>
<evidence type="ECO:0000313" key="8">
    <source>
        <dbReference type="EMBL" id="RON19343.1"/>
    </source>
</evidence>
<keyword evidence="6" id="KW-0808">Transferase</keyword>
<dbReference type="SMART" id="SM00369">
    <property type="entry name" value="LRR_TYP"/>
    <property type="match status" value="8"/>
</dbReference>
<protein>
    <recommendedName>
        <fullName evidence="2">RING-type E3 ubiquitin transferase</fullName>
        <ecNumber evidence="2">2.3.2.27</ecNumber>
    </recommendedName>
</protein>
<evidence type="ECO:0000256" key="4">
    <source>
        <dbReference type="ARBA" id="ARBA00022737"/>
    </source>
</evidence>
<dbReference type="InterPro" id="IPR003591">
    <property type="entry name" value="Leu-rich_rpt_typical-subtyp"/>
</dbReference>
<accession>A0A423I1Q1</accession>
<dbReference type="PANTHER" id="PTHR48051">
    <property type="match status" value="1"/>
</dbReference>
<dbReference type="Pfam" id="PF13855">
    <property type="entry name" value="LRR_8"/>
    <property type="match status" value="1"/>
</dbReference>
<dbReference type="GO" id="GO:0061630">
    <property type="term" value="F:ubiquitin protein ligase activity"/>
    <property type="evidence" value="ECO:0007669"/>
    <property type="project" value="UniProtKB-EC"/>
</dbReference>
<dbReference type="Proteomes" id="UP000284002">
    <property type="component" value="Unassembled WGS sequence"/>
</dbReference>
<comment type="PTM">
    <text evidence="6">Ubiquitinated in the presence of host E1 ubiquitin-activating enzyme, E2 ubiquitin-conjugating enzyme and ubiquitin.</text>
</comment>
<evidence type="ECO:0000313" key="9">
    <source>
        <dbReference type="Proteomes" id="UP000284002"/>
    </source>
</evidence>
<keyword evidence="6" id="KW-0833">Ubl conjugation pathway</keyword>
<dbReference type="Gene3D" id="3.80.10.10">
    <property type="entry name" value="Ribonuclease Inhibitor"/>
    <property type="match status" value="3"/>
</dbReference>
<evidence type="ECO:0000259" key="7">
    <source>
        <dbReference type="PROSITE" id="PS52053"/>
    </source>
</evidence>
<evidence type="ECO:0000256" key="1">
    <source>
        <dbReference type="ARBA" id="ARBA00000900"/>
    </source>
</evidence>
<comment type="similarity">
    <text evidence="6">Belongs to the LRR-containing bacterial E3 ligase family.</text>
</comment>
<dbReference type="InterPro" id="IPR029487">
    <property type="entry name" value="NEL_dom"/>
</dbReference>
<dbReference type="EMBL" id="MOBM01000005">
    <property type="protein sequence ID" value="RON19343.1"/>
    <property type="molecule type" value="Genomic_DNA"/>
</dbReference>
<dbReference type="GO" id="GO:0016567">
    <property type="term" value="P:protein ubiquitination"/>
    <property type="evidence" value="ECO:0007669"/>
    <property type="project" value="InterPro"/>
</dbReference>
<dbReference type="GO" id="GO:0005737">
    <property type="term" value="C:cytoplasm"/>
    <property type="evidence" value="ECO:0007669"/>
    <property type="project" value="TreeGrafter"/>
</dbReference>
<dbReference type="PANTHER" id="PTHR48051:SF1">
    <property type="entry name" value="RAS SUPPRESSOR PROTEIN 1"/>
    <property type="match status" value="1"/>
</dbReference>
<evidence type="ECO:0000256" key="3">
    <source>
        <dbReference type="ARBA" id="ARBA00022614"/>
    </source>
</evidence>
<dbReference type="EC" id="2.3.2.27" evidence="2"/>
<keyword evidence="6" id="KW-0832">Ubl conjugation</keyword>
<gene>
    <name evidence="8" type="ORF">BK662_03175</name>
</gene>
<keyword evidence="4" id="KW-0677">Repeat</keyword>
<dbReference type="PROSITE" id="PS51450">
    <property type="entry name" value="LRR"/>
    <property type="match status" value="3"/>
</dbReference>
<dbReference type="InterPro" id="IPR050216">
    <property type="entry name" value="LRR_domain-containing"/>
</dbReference>
<evidence type="ECO:0000256" key="6">
    <source>
        <dbReference type="PROSITE-ProRule" id="PRU01398"/>
    </source>
</evidence>
<comment type="caution">
    <text evidence="8">The sequence shown here is derived from an EMBL/GenBank/DDBJ whole genome shotgun (WGS) entry which is preliminary data.</text>
</comment>
<comment type="catalytic activity">
    <reaction evidence="1">
        <text>S-ubiquitinyl-[E2 ubiquitin-conjugating enzyme]-L-cysteine + [acceptor protein]-L-lysine = [E2 ubiquitin-conjugating enzyme]-L-cysteine + N(6)-ubiquitinyl-[acceptor protein]-L-lysine.</text>
        <dbReference type="EC" id="2.3.2.27"/>
    </reaction>
</comment>
<name>A0A423I1Q1_9PSED</name>
<dbReference type="Gene3D" id="1.20.1270.130">
    <property type="entry name" value="Shigella T3SS effector IpaH domain"/>
    <property type="match status" value="1"/>
</dbReference>
<keyword evidence="5" id="KW-0843">Virulence</keyword>
<dbReference type="SUPFAM" id="SSF52058">
    <property type="entry name" value="L domain-like"/>
    <property type="match status" value="2"/>
</dbReference>
<keyword evidence="3" id="KW-0433">Leucine-rich repeat</keyword>
<dbReference type="PROSITE" id="PS52053">
    <property type="entry name" value="NEL"/>
    <property type="match status" value="1"/>
</dbReference>
<feature type="active site" description="Glycyl thioester intermediate" evidence="6">
    <location>
        <position position="1540"/>
    </location>
</feature>
<evidence type="ECO:0000256" key="2">
    <source>
        <dbReference type="ARBA" id="ARBA00012483"/>
    </source>
</evidence>
<evidence type="ECO:0000256" key="5">
    <source>
        <dbReference type="ARBA" id="ARBA00023026"/>
    </source>
</evidence>
<reference evidence="8 9" key="1">
    <citation type="submission" date="2016-10" db="EMBL/GenBank/DDBJ databases">
        <title>Comparative genome analysis of multiple Pseudomonas spp. focuses on biocontrol and plant growth promoting traits.</title>
        <authorList>
            <person name="Tao X.-Y."/>
            <person name="Taylor C.G."/>
        </authorList>
    </citation>
    <scope>NUCLEOTIDE SEQUENCE [LARGE SCALE GENOMIC DNA]</scope>
    <source>
        <strain evidence="8 9">36C6</strain>
    </source>
</reference>
<proteinExistence type="inferred from homology"/>
<organism evidence="8 9">
    <name type="scientific">Pseudomonas frederiksbergensis</name>
    <dbReference type="NCBI Taxonomy" id="104087"/>
    <lineage>
        <taxon>Bacteria</taxon>
        <taxon>Pseudomonadati</taxon>
        <taxon>Pseudomonadota</taxon>
        <taxon>Gammaproteobacteria</taxon>
        <taxon>Pseudomonadales</taxon>
        <taxon>Pseudomonadaceae</taxon>
        <taxon>Pseudomonas</taxon>
    </lineage>
</organism>
<dbReference type="GO" id="GO:0005576">
    <property type="term" value="C:extracellular region"/>
    <property type="evidence" value="ECO:0007669"/>
    <property type="project" value="UniProtKB-UniRule"/>
</dbReference>